<evidence type="ECO:0000256" key="1">
    <source>
        <dbReference type="SAM" id="Phobius"/>
    </source>
</evidence>
<gene>
    <name evidence="2" type="ORF">NFX46_17800</name>
</gene>
<feature type="transmembrane region" description="Helical" evidence="1">
    <location>
        <begin position="21"/>
        <end position="41"/>
    </location>
</feature>
<keyword evidence="1" id="KW-0812">Transmembrane</keyword>
<name>A0ABY4Z9T9_9ACTN</name>
<sequence>MTDSRRSLSRRLRHTSGNVSALVYLALRAALFVWAILVSVADDSGESMAIISPLLATAPTSLVLLVLPGAVAMFTAVLVLAALVNAAIIGWCVRVLRRGRRPDPAS</sequence>
<evidence type="ECO:0000313" key="3">
    <source>
        <dbReference type="Proteomes" id="UP001056374"/>
    </source>
</evidence>
<keyword evidence="1" id="KW-0472">Membrane</keyword>
<dbReference type="Proteomes" id="UP001056374">
    <property type="component" value="Chromosome"/>
</dbReference>
<keyword evidence="1" id="KW-1133">Transmembrane helix</keyword>
<dbReference type="Pfam" id="PF25637">
    <property type="entry name" value="DUF7942"/>
    <property type="match status" value="1"/>
</dbReference>
<protein>
    <submittedName>
        <fullName evidence="2">Uncharacterized protein</fullName>
    </submittedName>
</protein>
<keyword evidence="3" id="KW-1185">Reference proteome</keyword>
<evidence type="ECO:0000313" key="2">
    <source>
        <dbReference type="EMBL" id="USQ85470.1"/>
    </source>
</evidence>
<dbReference type="RefSeq" id="WP_252550538.1">
    <property type="nucleotide sequence ID" value="NZ_CP099468.1"/>
</dbReference>
<accession>A0ABY4Z9T9</accession>
<dbReference type="NCBIfam" id="NF046119">
    <property type="entry name" value="memb_SCO4225"/>
    <property type="match status" value="1"/>
</dbReference>
<reference evidence="2" key="1">
    <citation type="submission" date="2022-06" db="EMBL/GenBank/DDBJ databases">
        <title>Complete genome sequence of soil microorganisms Streptomyces sp. Qhu-M197 isolated from Alpine meadows habitats on the Tibetan Plateau.</title>
        <authorList>
            <person name="Zhang B."/>
            <person name="Xiang X."/>
            <person name="Fan J."/>
        </authorList>
    </citation>
    <scope>NUCLEOTIDE SEQUENCE</scope>
    <source>
        <strain evidence="2">Qhu-M197</strain>
    </source>
</reference>
<dbReference type="EMBL" id="CP099468">
    <property type="protein sequence ID" value="USQ85470.1"/>
    <property type="molecule type" value="Genomic_DNA"/>
</dbReference>
<feature type="transmembrane region" description="Helical" evidence="1">
    <location>
        <begin position="61"/>
        <end position="93"/>
    </location>
</feature>
<organism evidence="2 3">
    <name type="scientific">Streptomyces phaeoluteigriseus</name>
    <dbReference type="NCBI Taxonomy" id="114686"/>
    <lineage>
        <taxon>Bacteria</taxon>
        <taxon>Bacillati</taxon>
        <taxon>Actinomycetota</taxon>
        <taxon>Actinomycetes</taxon>
        <taxon>Kitasatosporales</taxon>
        <taxon>Streptomycetaceae</taxon>
        <taxon>Streptomyces</taxon>
        <taxon>Streptomyces aurantiacus group</taxon>
    </lineage>
</organism>
<dbReference type="InterPro" id="IPR057702">
    <property type="entry name" value="DUF7942"/>
</dbReference>
<proteinExistence type="predicted"/>